<evidence type="ECO:0000313" key="2">
    <source>
        <dbReference type="EMBL" id="GAA2040196.1"/>
    </source>
</evidence>
<gene>
    <name evidence="2" type="ORF">GCM10009839_47850</name>
</gene>
<keyword evidence="3" id="KW-1185">Reference proteome</keyword>
<sequence length="830" mass="90212">MSDPDPSAVRNRADFGVVLTELKDRARLTVRDIAEATGISTGTLGGYFAGTHLPPAKSPNMAKILHACGIFDPAERTAWTETLLRLRRAEAAHRSAARRAAARRDRPAPAAVLTVRTEPTTRAPLERLTQEPKLYGRRALLDLLGKMLDRTSNRFQPSVTVLHGIAGCGKSALALAICRRAAAKDVRMWWITVDGPDSLAAGMMAVAEDLGASREQLRLGSSPEILWRLLNSYRRRWLLVIDNADDPRRDLGCGRAITDGVGWIRPVDSPLGAVLVTTRDGSRAAWGASRSPWLALTKVATLDDTTSARLLLDLAGPRAGTSDEAVGLARRLGHLTLALRMAGGYLAEAAKIPRFPGPRAPRTFAEYEHALDTCDHEDGADMNGGPEHWKSRPYVEQTLGLSLDLLTARGVVLAPALLRLLSCFGPGPLPYESLLDTETMAASPLFPRLTDRRLWDTMQALAELDLVTLERGIPSGPAAWQANRITVHPLVRDACRAHDDLSRNLSDQLALSTALLGRLTARLDPRNPECWPQWQVITGHCRGPLDLVSQGPATDLAPEVILRPVTLAARYLRASGNLGQSEAVYASALGQARAAFGAEHPAVLELDHDLCRVRSALGRLSEAEAGFREVLELRSRILGPRHPDTLTTQHYLARALRDSGQVAEAADLFAATLGTRRLVLGEHHHDTLTSQNNLADLLRATGRAGEAEPMLRAVFAERVRTLGAEHPATLVARQYLAITRHDQGDPEALSELRELAAVSDRVLGDDHPRTLLTRHQLAIALLGGHLRSEARSVLRDVLDRRRRVLGERHPATLATSALLDAQGPADPEPA</sequence>
<evidence type="ECO:0000259" key="1">
    <source>
        <dbReference type="PROSITE" id="PS50943"/>
    </source>
</evidence>
<dbReference type="InterPro" id="IPR001387">
    <property type="entry name" value="Cro/C1-type_HTH"/>
</dbReference>
<dbReference type="InterPro" id="IPR053137">
    <property type="entry name" value="NLR-like"/>
</dbReference>
<comment type="caution">
    <text evidence="2">The sequence shown here is derived from an EMBL/GenBank/DDBJ whole genome shotgun (WGS) entry which is preliminary data.</text>
</comment>
<dbReference type="SUPFAM" id="SSF52540">
    <property type="entry name" value="P-loop containing nucleoside triphosphate hydrolases"/>
    <property type="match status" value="1"/>
</dbReference>
<dbReference type="Pfam" id="PF13560">
    <property type="entry name" value="HTH_31"/>
    <property type="match status" value="1"/>
</dbReference>
<feature type="domain" description="HTH cro/C1-type" evidence="1">
    <location>
        <begin position="19"/>
        <end position="76"/>
    </location>
</feature>
<dbReference type="InterPro" id="IPR011990">
    <property type="entry name" value="TPR-like_helical_dom_sf"/>
</dbReference>
<dbReference type="Pfam" id="PF13424">
    <property type="entry name" value="TPR_12"/>
    <property type="match status" value="1"/>
</dbReference>
<organism evidence="2 3">
    <name type="scientific">Catenulispora yoronensis</name>
    <dbReference type="NCBI Taxonomy" id="450799"/>
    <lineage>
        <taxon>Bacteria</taxon>
        <taxon>Bacillati</taxon>
        <taxon>Actinomycetota</taxon>
        <taxon>Actinomycetes</taxon>
        <taxon>Catenulisporales</taxon>
        <taxon>Catenulisporaceae</taxon>
        <taxon>Catenulispora</taxon>
    </lineage>
</organism>
<proteinExistence type="predicted"/>
<dbReference type="PANTHER" id="PTHR46082">
    <property type="entry name" value="ATP/GTP-BINDING PROTEIN-RELATED"/>
    <property type="match status" value="1"/>
</dbReference>
<dbReference type="Gene3D" id="1.25.40.10">
    <property type="entry name" value="Tetratricopeptide repeat domain"/>
    <property type="match status" value="2"/>
</dbReference>
<accession>A0ABN2UMM2</accession>
<evidence type="ECO:0000313" key="3">
    <source>
        <dbReference type="Proteomes" id="UP001500751"/>
    </source>
</evidence>
<name>A0ABN2UMM2_9ACTN</name>
<dbReference type="PROSITE" id="PS50943">
    <property type="entry name" value="HTH_CROC1"/>
    <property type="match status" value="1"/>
</dbReference>
<dbReference type="EMBL" id="BAAAQN010000029">
    <property type="protein sequence ID" value="GAA2040196.1"/>
    <property type="molecule type" value="Genomic_DNA"/>
</dbReference>
<protein>
    <submittedName>
        <fullName evidence="2">Tetratricopeptide repeat protein</fullName>
    </submittedName>
</protein>
<dbReference type="Gene3D" id="3.40.50.300">
    <property type="entry name" value="P-loop containing nucleotide triphosphate hydrolases"/>
    <property type="match status" value="1"/>
</dbReference>
<dbReference type="PANTHER" id="PTHR46082:SF6">
    <property type="entry name" value="AAA+ ATPASE DOMAIN-CONTAINING PROTEIN-RELATED"/>
    <property type="match status" value="1"/>
</dbReference>
<dbReference type="InterPro" id="IPR027417">
    <property type="entry name" value="P-loop_NTPase"/>
</dbReference>
<dbReference type="Pfam" id="PF13374">
    <property type="entry name" value="TPR_10"/>
    <property type="match status" value="2"/>
</dbReference>
<dbReference type="Proteomes" id="UP001500751">
    <property type="component" value="Unassembled WGS sequence"/>
</dbReference>
<dbReference type="SUPFAM" id="SSF48452">
    <property type="entry name" value="TPR-like"/>
    <property type="match status" value="2"/>
</dbReference>
<reference evidence="2 3" key="1">
    <citation type="journal article" date="2019" name="Int. J. Syst. Evol. Microbiol.">
        <title>The Global Catalogue of Microorganisms (GCM) 10K type strain sequencing project: providing services to taxonomists for standard genome sequencing and annotation.</title>
        <authorList>
            <consortium name="The Broad Institute Genomics Platform"/>
            <consortium name="The Broad Institute Genome Sequencing Center for Infectious Disease"/>
            <person name="Wu L."/>
            <person name="Ma J."/>
        </authorList>
    </citation>
    <scope>NUCLEOTIDE SEQUENCE [LARGE SCALE GENOMIC DNA]</scope>
    <source>
        <strain evidence="2 3">JCM 16014</strain>
    </source>
</reference>
<dbReference type="InterPro" id="IPR049945">
    <property type="entry name" value="AAA_22"/>
</dbReference>
<dbReference type="Pfam" id="PF13401">
    <property type="entry name" value="AAA_22"/>
    <property type="match status" value="1"/>
</dbReference>